<comment type="caution">
    <text evidence="5">The sequence shown here is derived from an EMBL/GenBank/DDBJ whole genome shotgun (WGS) entry which is preliminary data.</text>
</comment>
<reference evidence="5" key="1">
    <citation type="journal article" date="2020" name="Stud. Mycol.">
        <title>101 Dothideomycetes genomes: a test case for predicting lifestyles and emergence of pathogens.</title>
        <authorList>
            <person name="Haridas S."/>
            <person name="Albert R."/>
            <person name="Binder M."/>
            <person name="Bloem J."/>
            <person name="Labutti K."/>
            <person name="Salamov A."/>
            <person name="Andreopoulos B."/>
            <person name="Baker S."/>
            <person name="Barry K."/>
            <person name="Bills G."/>
            <person name="Bluhm B."/>
            <person name="Cannon C."/>
            <person name="Castanera R."/>
            <person name="Culley D."/>
            <person name="Daum C."/>
            <person name="Ezra D."/>
            <person name="Gonzalez J."/>
            <person name="Henrissat B."/>
            <person name="Kuo A."/>
            <person name="Liang C."/>
            <person name="Lipzen A."/>
            <person name="Lutzoni F."/>
            <person name="Magnuson J."/>
            <person name="Mondo S."/>
            <person name="Nolan M."/>
            <person name="Ohm R."/>
            <person name="Pangilinan J."/>
            <person name="Park H.-J."/>
            <person name="Ramirez L."/>
            <person name="Alfaro M."/>
            <person name="Sun H."/>
            <person name="Tritt A."/>
            <person name="Yoshinaga Y."/>
            <person name="Zwiers L.-H."/>
            <person name="Turgeon B."/>
            <person name="Goodwin S."/>
            <person name="Spatafora J."/>
            <person name="Crous P."/>
            <person name="Grigoriev I."/>
        </authorList>
    </citation>
    <scope>NUCLEOTIDE SEQUENCE</scope>
    <source>
        <strain evidence="5">ATCC 74209</strain>
    </source>
</reference>
<dbReference type="AlphaFoldDB" id="A0A9P4N2M2"/>
<keyword evidence="3" id="KW-0539">Nucleus</keyword>
<dbReference type="InterPro" id="IPR007015">
    <property type="entry name" value="DNA_pol_V/MYBBP1A"/>
</dbReference>
<feature type="region of interest" description="Disordered" evidence="4">
    <location>
        <begin position="798"/>
        <end position="818"/>
    </location>
</feature>
<keyword evidence="6" id="KW-1185">Reference proteome</keyword>
<feature type="region of interest" description="Disordered" evidence="4">
    <location>
        <begin position="729"/>
        <end position="785"/>
    </location>
</feature>
<dbReference type="OrthoDB" id="342531at2759"/>
<dbReference type="SUPFAM" id="SSF48371">
    <property type="entry name" value="ARM repeat"/>
    <property type="match status" value="1"/>
</dbReference>
<protein>
    <recommendedName>
        <fullName evidence="7">DNA polymerase V</fullName>
    </recommendedName>
</protein>
<dbReference type="Proteomes" id="UP000799536">
    <property type="component" value="Unassembled WGS sequence"/>
</dbReference>
<evidence type="ECO:0000256" key="1">
    <source>
        <dbReference type="ARBA" id="ARBA00004123"/>
    </source>
</evidence>
<name>A0A9P4N2M2_9PLEO</name>
<dbReference type="PANTHER" id="PTHR13213:SF2">
    <property type="entry name" value="MYB-BINDING PROTEIN 1A"/>
    <property type="match status" value="1"/>
</dbReference>
<evidence type="ECO:0000256" key="2">
    <source>
        <dbReference type="ARBA" id="ARBA00006809"/>
    </source>
</evidence>
<feature type="compositionally biased region" description="Polar residues" evidence="4">
    <location>
        <begin position="14"/>
        <end position="25"/>
    </location>
</feature>
<evidence type="ECO:0000313" key="5">
    <source>
        <dbReference type="EMBL" id="KAF2204935.1"/>
    </source>
</evidence>
<feature type="region of interest" description="Disordered" evidence="4">
    <location>
        <begin position="1"/>
        <end position="34"/>
    </location>
</feature>
<gene>
    <name evidence="5" type="ORF">GQ43DRAFT_453433</name>
</gene>
<feature type="compositionally biased region" description="Acidic residues" evidence="4">
    <location>
        <begin position="729"/>
        <end position="784"/>
    </location>
</feature>
<dbReference type="GO" id="GO:0006355">
    <property type="term" value="P:regulation of DNA-templated transcription"/>
    <property type="evidence" value="ECO:0007669"/>
    <property type="project" value="InterPro"/>
</dbReference>
<dbReference type="GO" id="GO:0000182">
    <property type="term" value="F:rDNA binding"/>
    <property type="evidence" value="ECO:0007669"/>
    <property type="project" value="TreeGrafter"/>
</dbReference>
<evidence type="ECO:0000313" key="6">
    <source>
        <dbReference type="Proteomes" id="UP000799536"/>
    </source>
</evidence>
<organism evidence="5 6">
    <name type="scientific">Delitschia confertaspora ATCC 74209</name>
    <dbReference type="NCBI Taxonomy" id="1513339"/>
    <lineage>
        <taxon>Eukaryota</taxon>
        <taxon>Fungi</taxon>
        <taxon>Dikarya</taxon>
        <taxon>Ascomycota</taxon>
        <taxon>Pezizomycotina</taxon>
        <taxon>Dothideomycetes</taxon>
        <taxon>Pleosporomycetidae</taxon>
        <taxon>Pleosporales</taxon>
        <taxon>Delitschiaceae</taxon>
        <taxon>Delitschia</taxon>
    </lineage>
</organism>
<evidence type="ECO:0000256" key="3">
    <source>
        <dbReference type="ARBA" id="ARBA00023242"/>
    </source>
</evidence>
<dbReference type="Pfam" id="PF04931">
    <property type="entry name" value="DNA_pol_phi"/>
    <property type="match status" value="1"/>
</dbReference>
<dbReference type="EMBL" id="ML993865">
    <property type="protein sequence ID" value="KAF2204935.1"/>
    <property type="molecule type" value="Genomic_DNA"/>
</dbReference>
<comment type="subcellular location">
    <subcellularLocation>
        <location evidence="1">Nucleus</location>
    </subcellularLocation>
</comment>
<accession>A0A9P4N2M2</accession>
<dbReference type="GO" id="GO:0005730">
    <property type="term" value="C:nucleolus"/>
    <property type="evidence" value="ECO:0007669"/>
    <property type="project" value="InterPro"/>
</dbReference>
<evidence type="ECO:0008006" key="7">
    <source>
        <dbReference type="Google" id="ProtNLM"/>
    </source>
</evidence>
<sequence length="1009" mass="111841">MGSKSLKRNREVSNGDSTQASLTPSKRQRQSKTDNVKLAKLYEDLAAESEDVRLEAAKEILQKFSADGDANAEAVEKFLNRLIKGLCSQRKAARFGFFITLTEFLRQSVGHDHPALNALDLGVSGIIDLVEKITQPAGNVSGQERRDHLIGRLFGYKAIMQSSIVVKPELLVECWNDVLDRICTMARDIPWLREECGLILYDLVKNLGPESPPECLGGLIERLVSSKLVNTPEGVAVWLAIRTHFLDKPLPLGIWHDKDPLSKKERTRLARILKEDFRNAPEEGNAETIKSAAANPNPIFAWDVVLSEILKRDGETGDEKSLLKKSEFAQFWIDTVDSNLFASSSSHERKSWGFKLLAKLVTSAPRWTIPALFSPNLTRSLINQSKDGDRFLHAAALASLKAIKARAQNEPASAASLFIALTSKHGVIDFDKLTKTKTLEQIVQSADDDALEKIVDHLHTLILRPGTEEQAVADLRRRLVADMLLHIVKTYSKYDASSDLVKEDDTWLQKLLSTFVENAYFVPTKSAKTKKIPLPPINDASRKMFQERLSSCLGRLLVVGTDVGVSFPFLIVSMIRSRAKDGKHTELVFKADESIMKTVEKAHKSLERLSEKIPSKKNATAEGFVLLYSLSLLQVYDGDADAVLMLEELEAFRKSSKKGSTGEGSDNFVEIILTFLGNPRTLFLKVAEQAFSVFVPNITSDGLQSLLDILATEENIAGQQALFAQGDEEAIEADGSDDDEDASDVEMIDGESGDSEEEGSEDNGSDDASSEEDSGDESGEEDPEELARFDALLAQTLQTSKPAAGMIPDNSSDDEDMDDEQMMALDPHLVKIFQERAKVTSKKKEREGAKQTVVQFKSRVLDLLAIFVEKQQSSPLALEIVVPLIQRVRPSTNKQIADKSYKILKSYFGGKKAALPVPEEENTVWQMLQDIHEEAKLGGGSTLHANACSSASVYTAKVLVSLNKKNYVKVVDVYAESQKEWFMDKKSAVQPSLFTEFQNWSTQTRKQGK</sequence>
<proteinExistence type="inferred from homology"/>
<comment type="similarity">
    <text evidence="2">Belongs to the MYBBP1A family.</text>
</comment>
<evidence type="ECO:0000256" key="4">
    <source>
        <dbReference type="SAM" id="MobiDB-lite"/>
    </source>
</evidence>
<dbReference type="PANTHER" id="PTHR13213">
    <property type="entry name" value="MYB-BINDING PROTEIN 1A FAMILY MEMBER"/>
    <property type="match status" value="1"/>
</dbReference>
<dbReference type="InterPro" id="IPR016024">
    <property type="entry name" value="ARM-type_fold"/>
</dbReference>